<feature type="compositionally biased region" description="Basic residues" evidence="1">
    <location>
        <begin position="221"/>
        <end position="235"/>
    </location>
</feature>
<keyword evidence="3" id="KW-1185">Reference proteome</keyword>
<feature type="region of interest" description="Disordered" evidence="1">
    <location>
        <begin position="219"/>
        <end position="238"/>
    </location>
</feature>
<reference evidence="3" key="1">
    <citation type="submission" date="2023-07" db="EMBL/GenBank/DDBJ databases">
        <title>Paracoccus sp. MBLB3053 whole genome sequence.</title>
        <authorList>
            <person name="Hwang C.Y."/>
            <person name="Cho E.-S."/>
            <person name="Seo M.-J."/>
        </authorList>
    </citation>
    <scope>NUCLEOTIDE SEQUENCE [LARGE SCALE GENOMIC DNA]</scope>
    <source>
        <strain evidence="3">MBLB3053</strain>
    </source>
</reference>
<protein>
    <submittedName>
        <fullName evidence="2">Uncharacterized protein</fullName>
    </submittedName>
</protein>
<dbReference type="EMBL" id="JAVQLW010000001">
    <property type="protein sequence ID" value="MDS9467960.1"/>
    <property type="molecule type" value="Genomic_DNA"/>
</dbReference>
<evidence type="ECO:0000256" key="1">
    <source>
        <dbReference type="SAM" id="MobiDB-lite"/>
    </source>
</evidence>
<evidence type="ECO:0000313" key="2">
    <source>
        <dbReference type="EMBL" id="MDS9467960.1"/>
    </source>
</evidence>
<accession>A0ABU2HTW2</accession>
<proteinExistence type="predicted"/>
<name>A0ABU2HTW2_9RHOB</name>
<evidence type="ECO:0000313" key="3">
    <source>
        <dbReference type="Proteomes" id="UP001269144"/>
    </source>
</evidence>
<comment type="caution">
    <text evidence="2">The sequence shown here is derived from an EMBL/GenBank/DDBJ whole genome shotgun (WGS) entry which is preliminary data.</text>
</comment>
<dbReference type="Proteomes" id="UP001269144">
    <property type="component" value="Unassembled WGS sequence"/>
</dbReference>
<gene>
    <name evidence="2" type="ORF">RGQ15_10325</name>
</gene>
<sequence>MRNQPIPIILPTVTLKDGTSVKLSAAFTQNAAKFARDAAAKTARDLEDGDTISPSADVAAASRALDGFREAKAVLDGAKRLLEAHRVAVGILEGNGISYPASLAAEPVLATSLEIRAAADSLRSFDPEAAEADLGPLVSQLKEMQVTLALDVTTAEKRVSAAETEARRCVGAAYAATAGHSIAQKRFADAGLKDWLPRDWPKGITVLGAAQLVEDAVSQRRMSRHEKRNEKRHRQSQTLLALEASRQREAAIDAKNDAAAQAVAKIMQEGAE</sequence>
<organism evidence="2 3">
    <name type="scientific">Paracoccus aurantius</name>
    <dbReference type="NCBI Taxonomy" id="3073814"/>
    <lineage>
        <taxon>Bacteria</taxon>
        <taxon>Pseudomonadati</taxon>
        <taxon>Pseudomonadota</taxon>
        <taxon>Alphaproteobacteria</taxon>
        <taxon>Rhodobacterales</taxon>
        <taxon>Paracoccaceae</taxon>
        <taxon>Paracoccus</taxon>
    </lineage>
</organism>
<dbReference type="RefSeq" id="WP_311160136.1">
    <property type="nucleotide sequence ID" value="NZ_JAVQLW010000001.1"/>
</dbReference>